<organism evidence="2 3">
    <name type="scientific">Streptomyces zhihengii</name>
    <dbReference type="NCBI Taxonomy" id="1818004"/>
    <lineage>
        <taxon>Bacteria</taxon>
        <taxon>Bacillati</taxon>
        <taxon>Actinomycetota</taxon>
        <taxon>Actinomycetes</taxon>
        <taxon>Kitasatosporales</taxon>
        <taxon>Streptomycetaceae</taxon>
        <taxon>Streptomyces</taxon>
    </lineage>
</organism>
<keyword evidence="3" id="KW-1185">Reference proteome</keyword>
<evidence type="ECO:0000313" key="3">
    <source>
        <dbReference type="Proteomes" id="UP000664109"/>
    </source>
</evidence>
<evidence type="ECO:0008006" key="4">
    <source>
        <dbReference type="Google" id="ProtNLM"/>
    </source>
</evidence>
<dbReference type="Proteomes" id="UP000664109">
    <property type="component" value="Unassembled WGS sequence"/>
</dbReference>
<proteinExistence type="predicted"/>
<comment type="caution">
    <text evidence="2">The sequence shown here is derived from an EMBL/GenBank/DDBJ whole genome shotgun (WGS) entry which is preliminary data.</text>
</comment>
<accession>A0ABS2UX79</accession>
<name>A0ABS2UX79_9ACTN</name>
<gene>
    <name evidence="2" type="ORF">JE024_24975</name>
</gene>
<feature type="region of interest" description="Disordered" evidence="1">
    <location>
        <begin position="91"/>
        <end position="123"/>
    </location>
</feature>
<evidence type="ECO:0000256" key="1">
    <source>
        <dbReference type="SAM" id="MobiDB-lite"/>
    </source>
</evidence>
<sequence length="132" mass="13451">MRGSRGVRVAHRVRPTALVSAVATLVGALFLCLGTGTGPAPAHHPAGEGRGVFSAAPGHDRTPTFGCPYDRGGCGLMPVLSPAVLTAPPLDTPLQAAAEPPYTVPPAPPGGHRHSAAQPRAPDLHVLQVLRT</sequence>
<protein>
    <recommendedName>
        <fullName evidence="4">Secreted protein</fullName>
    </recommendedName>
</protein>
<dbReference type="EMBL" id="JAFEJA010000001">
    <property type="protein sequence ID" value="MBM9621928.1"/>
    <property type="molecule type" value="Genomic_DNA"/>
</dbReference>
<evidence type="ECO:0000313" key="2">
    <source>
        <dbReference type="EMBL" id="MBM9621928.1"/>
    </source>
</evidence>
<reference evidence="2 3" key="1">
    <citation type="journal article" date="2016" name="Arch. Microbiol.">
        <title>Streptomyces zhihengii sp. nov., isolated from rhizospheric soil of Psammosilene tunicoides.</title>
        <authorList>
            <person name="Huang M.J."/>
            <person name="Fei J.J."/>
            <person name="Salam N."/>
            <person name="Kim C.J."/>
            <person name="Hozzein W.N."/>
            <person name="Xiao M."/>
            <person name="Huang H.Q."/>
            <person name="Li W.J."/>
        </authorList>
    </citation>
    <scope>NUCLEOTIDE SEQUENCE [LARGE SCALE GENOMIC DNA]</scope>
    <source>
        <strain evidence="2 3">YIM T102</strain>
    </source>
</reference>